<feature type="transmembrane region" description="Helical" evidence="7">
    <location>
        <begin position="244"/>
        <end position="262"/>
    </location>
</feature>
<keyword evidence="4 7" id="KW-0812">Transmembrane</keyword>
<dbReference type="OrthoDB" id="9804353at2"/>
<evidence type="ECO:0000256" key="2">
    <source>
        <dbReference type="ARBA" id="ARBA00022448"/>
    </source>
</evidence>
<evidence type="ECO:0000256" key="4">
    <source>
        <dbReference type="ARBA" id="ARBA00022692"/>
    </source>
</evidence>
<comment type="similarity">
    <text evidence="7">Belongs to the binding-protein-dependent transport system permease family.</text>
</comment>
<organism evidence="9 10">
    <name type="scientific">Streptohalobacillus salinus</name>
    <dbReference type="NCBI Taxonomy" id="621096"/>
    <lineage>
        <taxon>Bacteria</taxon>
        <taxon>Bacillati</taxon>
        <taxon>Bacillota</taxon>
        <taxon>Bacilli</taxon>
        <taxon>Bacillales</taxon>
        <taxon>Bacillaceae</taxon>
        <taxon>Streptohalobacillus</taxon>
    </lineage>
</organism>
<evidence type="ECO:0000256" key="1">
    <source>
        <dbReference type="ARBA" id="ARBA00004651"/>
    </source>
</evidence>
<dbReference type="SUPFAM" id="SSF161098">
    <property type="entry name" value="MetI-like"/>
    <property type="match status" value="1"/>
</dbReference>
<keyword evidence="5 7" id="KW-1133">Transmembrane helix</keyword>
<dbReference type="InterPro" id="IPR000515">
    <property type="entry name" value="MetI-like"/>
</dbReference>
<dbReference type="PANTHER" id="PTHR30151">
    <property type="entry name" value="ALKANE SULFONATE ABC TRANSPORTER-RELATED, MEMBRANE SUBUNIT"/>
    <property type="match status" value="1"/>
</dbReference>
<dbReference type="FunFam" id="1.10.3720.10:FF:000003">
    <property type="entry name" value="Aliphatic sulfonate ABC transporter permease"/>
    <property type="match status" value="1"/>
</dbReference>
<evidence type="ECO:0000256" key="5">
    <source>
        <dbReference type="ARBA" id="ARBA00022989"/>
    </source>
</evidence>
<dbReference type="PROSITE" id="PS50928">
    <property type="entry name" value="ABC_TM1"/>
    <property type="match status" value="1"/>
</dbReference>
<feature type="transmembrane region" description="Helical" evidence="7">
    <location>
        <begin position="124"/>
        <end position="142"/>
    </location>
</feature>
<keyword evidence="10" id="KW-1185">Reference proteome</keyword>
<evidence type="ECO:0000256" key="6">
    <source>
        <dbReference type="ARBA" id="ARBA00023136"/>
    </source>
</evidence>
<dbReference type="AlphaFoldDB" id="A0A2V3WHZ9"/>
<evidence type="ECO:0000313" key="9">
    <source>
        <dbReference type="EMBL" id="PXW93151.1"/>
    </source>
</evidence>
<dbReference type="GO" id="GO:0042918">
    <property type="term" value="P:alkanesulfonate transmembrane transport"/>
    <property type="evidence" value="ECO:0007669"/>
    <property type="project" value="UniProtKB-ARBA"/>
</dbReference>
<evidence type="ECO:0000256" key="3">
    <source>
        <dbReference type="ARBA" id="ARBA00022475"/>
    </source>
</evidence>
<dbReference type="InterPro" id="IPR035906">
    <property type="entry name" value="MetI-like_sf"/>
</dbReference>
<evidence type="ECO:0000256" key="7">
    <source>
        <dbReference type="RuleBase" id="RU363032"/>
    </source>
</evidence>
<dbReference type="Pfam" id="PF00528">
    <property type="entry name" value="BPD_transp_1"/>
    <property type="match status" value="1"/>
</dbReference>
<reference evidence="9 10" key="1">
    <citation type="submission" date="2018-05" db="EMBL/GenBank/DDBJ databases">
        <title>Genomic Encyclopedia of Type Strains, Phase IV (KMG-IV): sequencing the most valuable type-strain genomes for metagenomic binning, comparative biology and taxonomic classification.</title>
        <authorList>
            <person name="Goeker M."/>
        </authorList>
    </citation>
    <scope>NUCLEOTIDE SEQUENCE [LARGE SCALE GENOMIC DNA]</scope>
    <source>
        <strain evidence="9 10">DSM 22440</strain>
    </source>
</reference>
<dbReference type="Proteomes" id="UP000247922">
    <property type="component" value="Unassembled WGS sequence"/>
</dbReference>
<evidence type="ECO:0000313" key="10">
    <source>
        <dbReference type="Proteomes" id="UP000247922"/>
    </source>
</evidence>
<dbReference type="EMBL" id="QJJR01000001">
    <property type="protein sequence ID" value="PXW93151.1"/>
    <property type="molecule type" value="Genomic_DNA"/>
</dbReference>
<accession>A0A2V3WHZ9</accession>
<feature type="transmembrane region" description="Helical" evidence="7">
    <location>
        <begin position="30"/>
        <end position="48"/>
    </location>
</feature>
<gene>
    <name evidence="9" type="ORF">DES38_101237</name>
</gene>
<dbReference type="GO" id="GO:0005886">
    <property type="term" value="C:plasma membrane"/>
    <property type="evidence" value="ECO:0007669"/>
    <property type="project" value="UniProtKB-SubCell"/>
</dbReference>
<name>A0A2V3WHZ9_9BACI</name>
<dbReference type="GO" id="GO:0010438">
    <property type="term" value="P:cellular response to sulfur starvation"/>
    <property type="evidence" value="ECO:0007669"/>
    <property type="project" value="TreeGrafter"/>
</dbReference>
<sequence length="274" mass="30521">MKAIEYVQKPYRRVALSQAQKRQLSEKTKGTLRAWIVPVIVLIIWEIASRLGWVLSYQLPAPTVVFEEGMTLFTEGLLVNHIGYTLFRVLVGFLIGSGVAILLSVLLTVHPVMTDLFDPIIQGLRAIPSLAWVPLFILWMGIGESSKIALISLGVFFPVYLNVAASILTVDRKLVEVGEVFRFSKREKITKILIPYTLPQLFTGLRTGLGLGWMFVVAAELMGASVGLGYLLVLGQNTLSPETILVSILLFLIIGKITDGFLKALERRLVFWQH</sequence>
<feature type="transmembrane region" description="Helical" evidence="7">
    <location>
        <begin position="148"/>
        <end position="170"/>
    </location>
</feature>
<dbReference type="Gene3D" id="1.10.3720.10">
    <property type="entry name" value="MetI-like"/>
    <property type="match status" value="1"/>
</dbReference>
<comment type="caution">
    <text evidence="9">The sequence shown here is derived from an EMBL/GenBank/DDBJ whole genome shotgun (WGS) entry which is preliminary data.</text>
</comment>
<evidence type="ECO:0000259" key="8">
    <source>
        <dbReference type="PROSITE" id="PS50928"/>
    </source>
</evidence>
<proteinExistence type="inferred from homology"/>
<feature type="transmembrane region" description="Helical" evidence="7">
    <location>
        <begin position="86"/>
        <end position="112"/>
    </location>
</feature>
<keyword evidence="6 7" id="KW-0472">Membrane</keyword>
<dbReference type="PANTHER" id="PTHR30151:SF39">
    <property type="entry name" value="ABC TRANSPORTER PERMEASE PROTEIN"/>
    <property type="match status" value="1"/>
</dbReference>
<feature type="domain" description="ABC transmembrane type-1" evidence="8">
    <location>
        <begin position="78"/>
        <end position="262"/>
    </location>
</feature>
<keyword evidence="2 7" id="KW-0813">Transport</keyword>
<comment type="subcellular location">
    <subcellularLocation>
        <location evidence="1 7">Cell membrane</location>
        <topology evidence="1 7">Multi-pass membrane protein</topology>
    </subcellularLocation>
</comment>
<dbReference type="RefSeq" id="WP_110250245.1">
    <property type="nucleotide sequence ID" value="NZ_QJJR01000001.1"/>
</dbReference>
<protein>
    <submittedName>
        <fullName evidence="9">Sulfonate transport system permease protein</fullName>
    </submittedName>
</protein>
<feature type="transmembrane region" description="Helical" evidence="7">
    <location>
        <begin position="211"/>
        <end position="232"/>
    </location>
</feature>
<keyword evidence="3" id="KW-1003">Cell membrane</keyword>